<dbReference type="Gene3D" id="3.30.420.10">
    <property type="entry name" value="Ribonuclease H-like superfamily/Ribonuclease H"/>
    <property type="match status" value="1"/>
</dbReference>
<protein>
    <recommendedName>
        <fullName evidence="4">C3H1-type domain-containing protein</fullName>
    </recommendedName>
</protein>
<feature type="compositionally biased region" description="Basic and acidic residues" evidence="3">
    <location>
        <begin position="382"/>
        <end position="398"/>
    </location>
</feature>
<dbReference type="InterPro" id="IPR006941">
    <property type="entry name" value="RNase_CAF1"/>
</dbReference>
<keyword evidence="2" id="KW-0479">Metal-binding</keyword>
<feature type="domain" description="C3H1-type" evidence="4">
    <location>
        <begin position="300"/>
        <end position="328"/>
    </location>
</feature>
<dbReference type="InterPro" id="IPR012337">
    <property type="entry name" value="RNaseH-like_sf"/>
</dbReference>
<keyword evidence="2" id="KW-0863">Zinc-finger</keyword>
<name>A0ABD2M1K9_9BILA</name>
<dbReference type="PANTHER" id="PTHR15092:SF37">
    <property type="entry name" value="TARGET OF EGR1 PROTEIN 1"/>
    <property type="match status" value="1"/>
</dbReference>
<feature type="compositionally biased region" description="Acidic residues" evidence="3">
    <location>
        <begin position="371"/>
        <end position="381"/>
    </location>
</feature>
<keyword evidence="6" id="KW-1185">Reference proteome</keyword>
<sequence>MAPLSSAVADCEPTEQLFETVSVAEVNCENLNVIWPYLIESIRKAQLVSIDLELSGLGDRAGCMRTMPERYKRTREAAQTRSILSVGIATFQFDGIDTEQRALRYKCRVFDMLSLEEKPFVVEPEALRFLSSHGFDFNRLLTHGIRYSKTDSSGGIFHSLWEELLASGVCIAFHNGLTDLAFLHEHFYAPLPEQCDQFTANLADWFGKRETIDDYYAIDCALWDSKYMAEHQQTKNFSCSYLDYVFRKAQRENQRLYQNKKPHLVIKFSKLRSKARKATKFSHLKCGLKESFVNGKLADIRQEMLCQSYTRFGHCRNRTDCTKEHDVDLLLDLEDKRAQLKREKERKRRSKKETEKQKEESDGEENQREREEEERILEEQENERGKEGGTKRKWEGSKESEPFFAVSDDRTEKTMKKSKENYKNGEGIGHSSVDTLTKINRTVQIWTTSRGCHRAGMDAFMTGFAVLFFQLDHVYRNSGRFDLRLAGCVALAGKELPLLIRKSNFITQTESHQLNWARVESRRKAFDRAKYSLWTRGARGKDSDGLPQ</sequence>
<feature type="region of interest" description="Disordered" evidence="3">
    <location>
        <begin position="341"/>
        <end position="398"/>
    </location>
</feature>
<dbReference type="Pfam" id="PF04857">
    <property type="entry name" value="CAF1"/>
    <property type="match status" value="2"/>
</dbReference>
<dbReference type="GO" id="GO:0008270">
    <property type="term" value="F:zinc ion binding"/>
    <property type="evidence" value="ECO:0007669"/>
    <property type="project" value="UniProtKB-KW"/>
</dbReference>
<evidence type="ECO:0000313" key="6">
    <source>
        <dbReference type="Proteomes" id="UP001620626"/>
    </source>
</evidence>
<evidence type="ECO:0000259" key="4">
    <source>
        <dbReference type="PROSITE" id="PS50103"/>
    </source>
</evidence>
<dbReference type="InterPro" id="IPR036397">
    <property type="entry name" value="RNaseH_sf"/>
</dbReference>
<dbReference type="InterPro" id="IPR051181">
    <property type="entry name" value="CAF1_poly(A)_ribonucleases"/>
</dbReference>
<gene>
    <name evidence="5" type="ORF">niasHT_004984</name>
</gene>
<organism evidence="5 6">
    <name type="scientific">Heterodera trifolii</name>
    <dbReference type="NCBI Taxonomy" id="157864"/>
    <lineage>
        <taxon>Eukaryota</taxon>
        <taxon>Metazoa</taxon>
        <taxon>Ecdysozoa</taxon>
        <taxon>Nematoda</taxon>
        <taxon>Chromadorea</taxon>
        <taxon>Rhabditida</taxon>
        <taxon>Tylenchina</taxon>
        <taxon>Tylenchomorpha</taxon>
        <taxon>Tylenchoidea</taxon>
        <taxon>Heteroderidae</taxon>
        <taxon>Heteroderinae</taxon>
        <taxon>Heterodera</taxon>
    </lineage>
</organism>
<accession>A0ABD2M1K9</accession>
<dbReference type="AlphaFoldDB" id="A0ABD2M1K9"/>
<dbReference type="Proteomes" id="UP001620626">
    <property type="component" value="Unassembled WGS sequence"/>
</dbReference>
<evidence type="ECO:0000313" key="5">
    <source>
        <dbReference type="EMBL" id="KAL3121400.1"/>
    </source>
</evidence>
<keyword evidence="2" id="KW-0862">Zinc</keyword>
<feature type="zinc finger region" description="C3H1-type" evidence="2">
    <location>
        <begin position="300"/>
        <end position="328"/>
    </location>
</feature>
<comment type="similarity">
    <text evidence="1">Belongs to the CAF1 family.</text>
</comment>
<evidence type="ECO:0000256" key="2">
    <source>
        <dbReference type="PROSITE-ProRule" id="PRU00723"/>
    </source>
</evidence>
<proteinExistence type="inferred from homology"/>
<dbReference type="PANTHER" id="PTHR15092">
    <property type="entry name" value="POLY A -SPECIFIC RIBONUCLEASE/TARGET OF EGR1, MEMBER 1"/>
    <property type="match status" value="1"/>
</dbReference>
<reference evidence="5 6" key="1">
    <citation type="submission" date="2024-10" db="EMBL/GenBank/DDBJ databases">
        <authorList>
            <person name="Kim D."/>
        </authorList>
    </citation>
    <scope>NUCLEOTIDE SEQUENCE [LARGE SCALE GENOMIC DNA]</scope>
    <source>
        <strain evidence="5">BH-2024</strain>
    </source>
</reference>
<dbReference type="EMBL" id="JBICBT010000190">
    <property type="protein sequence ID" value="KAL3121400.1"/>
    <property type="molecule type" value="Genomic_DNA"/>
</dbReference>
<dbReference type="PROSITE" id="PS50103">
    <property type="entry name" value="ZF_C3H1"/>
    <property type="match status" value="1"/>
</dbReference>
<evidence type="ECO:0000256" key="3">
    <source>
        <dbReference type="SAM" id="MobiDB-lite"/>
    </source>
</evidence>
<dbReference type="SUPFAM" id="SSF53098">
    <property type="entry name" value="Ribonuclease H-like"/>
    <property type="match status" value="1"/>
</dbReference>
<feature type="compositionally biased region" description="Basic and acidic residues" evidence="3">
    <location>
        <begin position="352"/>
        <end position="370"/>
    </location>
</feature>
<dbReference type="InterPro" id="IPR000571">
    <property type="entry name" value="Znf_CCCH"/>
</dbReference>
<evidence type="ECO:0000256" key="1">
    <source>
        <dbReference type="ARBA" id="ARBA00008372"/>
    </source>
</evidence>
<comment type="caution">
    <text evidence="5">The sequence shown here is derived from an EMBL/GenBank/DDBJ whole genome shotgun (WGS) entry which is preliminary data.</text>
</comment>